<accession>A0A8S5SEG8</accession>
<protein>
    <submittedName>
        <fullName evidence="2">Uncharacterized protein</fullName>
    </submittedName>
</protein>
<dbReference type="EMBL" id="BK032582">
    <property type="protein sequence ID" value="DAF49460.1"/>
    <property type="molecule type" value="Genomic_DNA"/>
</dbReference>
<keyword evidence="1" id="KW-0472">Membrane</keyword>
<keyword evidence="1" id="KW-0812">Transmembrane</keyword>
<feature type="transmembrane region" description="Helical" evidence="1">
    <location>
        <begin position="40"/>
        <end position="61"/>
    </location>
</feature>
<evidence type="ECO:0000256" key="1">
    <source>
        <dbReference type="SAM" id="Phobius"/>
    </source>
</evidence>
<sequence length="66" mass="7315">MLGHASFGRNAWEFVDCFSLVVRTLRKITRQFNMPSGLCVGVLAMLAWLACVLVGLCELLTRSKLA</sequence>
<keyword evidence="1" id="KW-1133">Transmembrane helix</keyword>
<organism evidence="2">
    <name type="scientific">Siphoviridae sp. ctI8Q15</name>
    <dbReference type="NCBI Taxonomy" id="2827832"/>
    <lineage>
        <taxon>Viruses</taxon>
        <taxon>Duplodnaviria</taxon>
        <taxon>Heunggongvirae</taxon>
        <taxon>Uroviricota</taxon>
        <taxon>Caudoviricetes</taxon>
    </lineage>
</organism>
<name>A0A8S5SEG8_9CAUD</name>
<proteinExistence type="predicted"/>
<reference evidence="2" key="1">
    <citation type="journal article" date="2021" name="Proc. Natl. Acad. Sci. U.S.A.">
        <title>A Catalog of Tens of Thousands of Viruses from Human Metagenomes Reveals Hidden Associations with Chronic Diseases.</title>
        <authorList>
            <person name="Tisza M.J."/>
            <person name="Buck C.B."/>
        </authorList>
    </citation>
    <scope>NUCLEOTIDE SEQUENCE</scope>
    <source>
        <strain evidence="2">CtI8Q15</strain>
    </source>
</reference>
<evidence type="ECO:0000313" key="2">
    <source>
        <dbReference type="EMBL" id="DAF49460.1"/>
    </source>
</evidence>